<dbReference type="GeneID" id="97823735"/>
<dbReference type="Proteomes" id="UP001148189">
    <property type="component" value="Unassembled WGS sequence"/>
</dbReference>
<keyword evidence="3" id="KW-1185">Reference proteome</keyword>
<gene>
    <name evidence="2" type="ORF">M5G21_20600</name>
</gene>
<feature type="signal peptide" evidence="1">
    <location>
        <begin position="1"/>
        <end position="21"/>
    </location>
</feature>
<evidence type="ECO:0000313" key="3">
    <source>
        <dbReference type="Proteomes" id="UP001148189"/>
    </source>
</evidence>
<dbReference type="EMBL" id="JAMDHD010000031">
    <property type="protein sequence ID" value="MDD0987364.1"/>
    <property type="molecule type" value="Genomic_DNA"/>
</dbReference>
<feature type="chain" id="PRO_5045682727" evidence="1">
    <location>
        <begin position="22"/>
        <end position="57"/>
    </location>
</feature>
<dbReference type="RefSeq" id="WP_169990520.1">
    <property type="nucleotide sequence ID" value="NZ_CP077085.1"/>
</dbReference>
<keyword evidence="1" id="KW-0732">Signal</keyword>
<name>A0ABT5NFN2_9PSED</name>
<accession>A0ABT5NFN2</accession>
<evidence type="ECO:0000256" key="1">
    <source>
        <dbReference type="SAM" id="SignalP"/>
    </source>
</evidence>
<organism evidence="2 3">
    <name type="scientific">Pseudomonas shahriarae</name>
    <dbReference type="NCBI Taxonomy" id="2745512"/>
    <lineage>
        <taxon>Bacteria</taxon>
        <taxon>Pseudomonadati</taxon>
        <taxon>Pseudomonadota</taxon>
        <taxon>Gammaproteobacteria</taxon>
        <taxon>Pseudomonadales</taxon>
        <taxon>Pseudomonadaceae</taxon>
        <taxon>Pseudomonas</taxon>
    </lineage>
</organism>
<sequence>MKVLHSLFTGLLIAASTAALADDGGERSRQLLAEFRQQQQQIHGTQVLAQQTPAPST</sequence>
<evidence type="ECO:0000313" key="2">
    <source>
        <dbReference type="EMBL" id="MDD0987364.1"/>
    </source>
</evidence>
<comment type="caution">
    <text evidence="2">The sequence shown here is derived from an EMBL/GenBank/DDBJ whole genome shotgun (WGS) entry which is preliminary data.</text>
</comment>
<protein>
    <submittedName>
        <fullName evidence="2">Uncharacterized protein</fullName>
    </submittedName>
</protein>
<proteinExistence type="predicted"/>
<reference evidence="2" key="1">
    <citation type="submission" date="2022-05" db="EMBL/GenBank/DDBJ databases">
        <title>Novel Pseudomonas spp. Isolated from a Rainbow Trout Aquaculture Facility.</title>
        <authorList>
            <person name="Testerman T."/>
            <person name="Graf J."/>
        </authorList>
    </citation>
    <scope>NUCLEOTIDE SEQUENCE</scope>
    <source>
        <strain evidence="2">ID1050</strain>
    </source>
</reference>